<name>C5M0Z4_PERM5</name>
<accession>C5M0Z4</accession>
<keyword evidence="3" id="KW-0256">Endoplasmic reticulum</keyword>
<dbReference type="InParanoid" id="C5M0Z4"/>
<dbReference type="GeneID" id="9054720"/>
<dbReference type="Pfam" id="PF02453">
    <property type="entry name" value="Reticulon"/>
    <property type="match status" value="1"/>
</dbReference>
<keyword evidence="2 6" id="KW-0812">Transmembrane</keyword>
<dbReference type="EMBL" id="GG687227">
    <property type="protein sequence ID" value="EEQ97348.1"/>
    <property type="molecule type" value="Genomic_DNA"/>
</dbReference>
<evidence type="ECO:0000256" key="2">
    <source>
        <dbReference type="ARBA" id="ARBA00022692"/>
    </source>
</evidence>
<evidence type="ECO:0000313" key="9">
    <source>
        <dbReference type="Proteomes" id="UP000007800"/>
    </source>
</evidence>
<comment type="subcellular location">
    <subcellularLocation>
        <location evidence="1">Endoplasmic reticulum membrane</location>
        <topology evidence="1">Multi-pass membrane protein</topology>
    </subcellularLocation>
</comment>
<sequence length="263" mass="28973">MKSAQVFAVYVMALNLANFMGFRFLFFITVQVLFLSTPVRKFITRRAAKGCVIKSFYHDTVQPKMCCAKSKAQECFAKLPHTSICELKSWEKPQVSAAALVLANVAVMTVSSALCMASDVAIKLVGCALVLSFAAKSFGVNIPKCTYPAKCDGKECETKLATAVTCFQTVMGHVRQIVFWEVPAKNVNVILVLYVLSFALSFFGFTGLVLLVLNCSSLRPLIQKQPVYKEKIEPVFAKVSESLKKAEARVASMIERVPKTKAE</sequence>
<evidence type="ECO:0000256" key="5">
    <source>
        <dbReference type="ARBA" id="ARBA00023136"/>
    </source>
</evidence>
<evidence type="ECO:0000313" key="8">
    <source>
        <dbReference type="EMBL" id="EEQ97348.1"/>
    </source>
</evidence>
<keyword evidence="5 6" id="KW-0472">Membrane</keyword>
<dbReference type="GO" id="GO:0005789">
    <property type="term" value="C:endoplasmic reticulum membrane"/>
    <property type="evidence" value="ECO:0007669"/>
    <property type="project" value="UniProtKB-SubCell"/>
</dbReference>
<proteinExistence type="predicted"/>
<feature type="transmembrane region" description="Helical" evidence="6">
    <location>
        <begin position="95"/>
        <end position="114"/>
    </location>
</feature>
<evidence type="ECO:0000259" key="7">
    <source>
        <dbReference type="Pfam" id="PF02453"/>
    </source>
</evidence>
<evidence type="ECO:0000256" key="6">
    <source>
        <dbReference type="SAM" id="Phobius"/>
    </source>
</evidence>
<feature type="domain" description="Reticulon" evidence="7">
    <location>
        <begin position="85"/>
        <end position="236"/>
    </location>
</feature>
<dbReference type="InterPro" id="IPR003388">
    <property type="entry name" value="Reticulon"/>
</dbReference>
<dbReference type="OMA" id="FWEVPAK"/>
<dbReference type="OrthoDB" id="424855at2759"/>
<evidence type="ECO:0000256" key="3">
    <source>
        <dbReference type="ARBA" id="ARBA00022824"/>
    </source>
</evidence>
<protein>
    <recommendedName>
        <fullName evidence="7">Reticulon domain-containing protein</fullName>
    </recommendedName>
</protein>
<gene>
    <name evidence="8" type="ORF">Pmar_PMAR002763</name>
</gene>
<reference evidence="8 9" key="1">
    <citation type="submission" date="2008-07" db="EMBL/GenBank/DDBJ databases">
        <authorList>
            <person name="El-Sayed N."/>
            <person name="Caler E."/>
            <person name="Inman J."/>
            <person name="Amedeo P."/>
            <person name="Hass B."/>
            <person name="Wortman J."/>
        </authorList>
    </citation>
    <scope>NUCLEOTIDE SEQUENCE [LARGE SCALE GENOMIC DNA]</scope>
    <source>
        <strain evidence="9">ATCC 50983 / TXsc</strain>
    </source>
</reference>
<dbReference type="RefSeq" id="XP_002764631.1">
    <property type="nucleotide sequence ID" value="XM_002764585.1"/>
</dbReference>
<feature type="transmembrane region" description="Helical" evidence="6">
    <location>
        <begin position="191"/>
        <end position="213"/>
    </location>
</feature>
<dbReference type="Proteomes" id="UP000007800">
    <property type="component" value="Unassembled WGS sequence"/>
</dbReference>
<feature type="transmembrane region" description="Helical" evidence="6">
    <location>
        <begin position="20"/>
        <end position="39"/>
    </location>
</feature>
<keyword evidence="4 6" id="KW-1133">Transmembrane helix</keyword>
<evidence type="ECO:0000256" key="1">
    <source>
        <dbReference type="ARBA" id="ARBA00004477"/>
    </source>
</evidence>
<evidence type="ECO:0000256" key="4">
    <source>
        <dbReference type="ARBA" id="ARBA00022989"/>
    </source>
</evidence>
<organism evidence="9">
    <name type="scientific">Perkinsus marinus (strain ATCC 50983 / TXsc)</name>
    <dbReference type="NCBI Taxonomy" id="423536"/>
    <lineage>
        <taxon>Eukaryota</taxon>
        <taxon>Sar</taxon>
        <taxon>Alveolata</taxon>
        <taxon>Perkinsozoa</taxon>
        <taxon>Perkinsea</taxon>
        <taxon>Perkinsida</taxon>
        <taxon>Perkinsidae</taxon>
        <taxon>Perkinsus</taxon>
    </lineage>
</organism>
<keyword evidence="9" id="KW-1185">Reference proteome</keyword>
<dbReference type="AlphaFoldDB" id="C5M0Z4"/>